<dbReference type="PANTHER" id="PTHR36507:SF1">
    <property type="entry name" value="BLL1555 PROTEIN"/>
    <property type="match status" value="1"/>
</dbReference>
<dbReference type="EMBL" id="FRFC01000003">
    <property type="protein sequence ID" value="SHO45619.1"/>
    <property type="molecule type" value="Genomic_DNA"/>
</dbReference>
<evidence type="ECO:0000256" key="1">
    <source>
        <dbReference type="ARBA" id="ARBA00022723"/>
    </source>
</evidence>
<keyword evidence="2" id="KW-0186">Copper</keyword>
<sequence>MKKQWKLVTLFAIVPVVLAIVLFQMFSGQGSVPGMSTHESMTETGHEFMIGDEQENKPISVTSDGIDLKFAAQPMIHQYELATVKMNITDANSNARLSHVDWAIVVKDPQGNVFYKTTTAHSHVGMMDFKVAFPVAGNNTVSVTTSSIGTAMMGLEPTPKGRTHTMISGSLQGFKTDPLNNFGARTFEFPVYVETQNNMSPLENTSGNQNVQTSTIDSVHTIAGENNGTSVNVQVQSQSNIVAGKPSTFIITLTKSSDNSMITHPDLQLTAQMSNYTISQSAALQGNPTINGAIHGHTGVMTWSPTFPTGGKYTISIDLTPSTLSNYDWGYATTKFDVFVSQSNDASAETTQEQPVNTVSILGLESPFFTPNVLNVKTGTTVTFVNTDATGHTVTSVKPGTTDPDGIFDSGLLTAKKNTFSFKFDKPGTYEYICSVHTHMHGTIIVS</sequence>
<dbReference type="Gene3D" id="2.60.40.420">
    <property type="entry name" value="Cupredoxins - blue copper proteins"/>
    <property type="match status" value="1"/>
</dbReference>
<protein>
    <submittedName>
        <fullName evidence="4">Putative blue (Type 1) copper domain protein</fullName>
    </submittedName>
</protein>
<dbReference type="OrthoDB" id="4392at2157"/>
<organism evidence="4 5">
    <name type="scientific">Nitrosotalea sinensis</name>
    <dbReference type="NCBI Taxonomy" id="1499975"/>
    <lineage>
        <taxon>Archaea</taxon>
        <taxon>Nitrososphaerota</taxon>
        <taxon>Nitrososphaeria</taxon>
        <taxon>Nitrosotaleales</taxon>
        <taxon>Nitrosotaleaceae</taxon>
        <taxon>Nitrosotalea</taxon>
    </lineage>
</organism>
<keyword evidence="1" id="KW-0479">Metal-binding</keyword>
<gene>
    <name evidence="4" type="ORF">NSIN_20718</name>
</gene>
<evidence type="ECO:0000313" key="5">
    <source>
        <dbReference type="Proteomes" id="UP000232412"/>
    </source>
</evidence>
<feature type="domain" description="Blue (type 1) copper" evidence="3">
    <location>
        <begin position="369"/>
        <end position="446"/>
    </location>
</feature>
<dbReference type="SUPFAM" id="SSF49503">
    <property type="entry name" value="Cupredoxins"/>
    <property type="match status" value="1"/>
</dbReference>
<dbReference type="InterPro" id="IPR000923">
    <property type="entry name" value="BlueCu_1"/>
</dbReference>
<evidence type="ECO:0000313" key="4">
    <source>
        <dbReference type="EMBL" id="SHO45619.1"/>
    </source>
</evidence>
<name>A0A2H1EHU8_9ARCH</name>
<proteinExistence type="predicted"/>
<dbReference type="RefSeq" id="WP_101009684.1">
    <property type="nucleotide sequence ID" value="NZ_FRFC01000003.1"/>
</dbReference>
<dbReference type="Proteomes" id="UP000232412">
    <property type="component" value="Unassembled WGS sequence"/>
</dbReference>
<dbReference type="GO" id="GO:0005507">
    <property type="term" value="F:copper ion binding"/>
    <property type="evidence" value="ECO:0007669"/>
    <property type="project" value="InterPro"/>
</dbReference>
<dbReference type="Pfam" id="PF00127">
    <property type="entry name" value="Copper-bind"/>
    <property type="match status" value="1"/>
</dbReference>
<evidence type="ECO:0000259" key="3">
    <source>
        <dbReference type="Pfam" id="PF00127"/>
    </source>
</evidence>
<keyword evidence="5" id="KW-1185">Reference proteome</keyword>
<dbReference type="AlphaFoldDB" id="A0A2H1EHU8"/>
<accession>A0A2H1EHU8</accession>
<dbReference type="InterPro" id="IPR008972">
    <property type="entry name" value="Cupredoxin"/>
</dbReference>
<reference evidence="5" key="1">
    <citation type="submission" date="2016-12" db="EMBL/GenBank/DDBJ databases">
        <authorList>
            <person name="Herbold C."/>
        </authorList>
    </citation>
    <scope>NUCLEOTIDE SEQUENCE [LARGE SCALE GENOMIC DNA]</scope>
</reference>
<dbReference type="InterPro" id="IPR052721">
    <property type="entry name" value="ET_Amicyanin"/>
</dbReference>
<dbReference type="GO" id="GO:0009055">
    <property type="term" value="F:electron transfer activity"/>
    <property type="evidence" value="ECO:0007669"/>
    <property type="project" value="InterPro"/>
</dbReference>
<evidence type="ECO:0000256" key="2">
    <source>
        <dbReference type="ARBA" id="ARBA00023008"/>
    </source>
</evidence>
<dbReference type="PANTHER" id="PTHR36507">
    <property type="entry name" value="BLL1555 PROTEIN"/>
    <property type="match status" value="1"/>
</dbReference>